<comment type="caution">
    <text evidence="3">The sequence shown here is derived from an EMBL/GenBank/DDBJ whole genome shotgun (WGS) entry which is preliminary data.</text>
</comment>
<feature type="region of interest" description="Disordered" evidence="2">
    <location>
        <begin position="1"/>
        <end position="30"/>
    </location>
</feature>
<evidence type="ECO:0000313" key="3">
    <source>
        <dbReference type="EMBL" id="KAF9455781.1"/>
    </source>
</evidence>
<keyword evidence="1" id="KW-0175">Coiled coil</keyword>
<feature type="compositionally biased region" description="Polar residues" evidence="2">
    <location>
        <begin position="1053"/>
        <end position="1083"/>
    </location>
</feature>
<feature type="compositionally biased region" description="Low complexity" evidence="2">
    <location>
        <begin position="647"/>
        <end position="661"/>
    </location>
</feature>
<feature type="compositionally biased region" description="Polar residues" evidence="2">
    <location>
        <begin position="1"/>
        <end position="16"/>
    </location>
</feature>
<protein>
    <submittedName>
        <fullName evidence="3">Uncharacterized protein</fullName>
    </submittedName>
</protein>
<feature type="compositionally biased region" description="Low complexity" evidence="2">
    <location>
        <begin position="1084"/>
        <end position="1119"/>
    </location>
</feature>
<keyword evidence="4" id="KW-1185">Reference proteome</keyword>
<reference evidence="3" key="1">
    <citation type="submission" date="2020-11" db="EMBL/GenBank/DDBJ databases">
        <authorList>
            <consortium name="DOE Joint Genome Institute"/>
            <person name="Ahrendt S."/>
            <person name="Riley R."/>
            <person name="Andreopoulos W."/>
            <person name="Labutti K."/>
            <person name="Pangilinan J."/>
            <person name="Ruiz-Duenas F.J."/>
            <person name="Barrasa J.M."/>
            <person name="Sanchez-Garcia M."/>
            <person name="Camarero S."/>
            <person name="Miyauchi S."/>
            <person name="Serrano A."/>
            <person name="Linde D."/>
            <person name="Babiker R."/>
            <person name="Drula E."/>
            <person name="Ayuso-Fernandez I."/>
            <person name="Pacheco R."/>
            <person name="Padilla G."/>
            <person name="Ferreira P."/>
            <person name="Barriuso J."/>
            <person name="Kellner H."/>
            <person name="Castanera R."/>
            <person name="Alfaro M."/>
            <person name="Ramirez L."/>
            <person name="Pisabarro A.G."/>
            <person name="Kuo A."/>
            <person name="Tritt A."/>
            <person name="Lipzen A."/>
            <person name="He G."/>
            <person name="Yan M."/>
            <person name="Ng V."/>
            <person name="Cullen D."/>
            <person name="Martin F."/>
            <person name="Rosso M.-N."/>
            <person name="Henrissat B."/>
            <person name="Hibbett D."/>
            <person name="Martinez A.T."/>
            <person name="Grigoriev I.V."/>
        </authorList>
    </citation>
    <scope>NUCLEOTIDE SEQUENCE</scope>
    <source>
        <strain evidence="3">CBS 247.69</strain>
    </source>
</reference>
<feature type="region of interest" description="Disordered" evidence="2">
    <location>
        <begin position="126"/>
        <end position="1168"/>
    </location>
</feature>
<dbReference type="Proteomes" id="UP000807353">
    <property type="component" value="Unassembled WGS sequence"/>
</dbReference>
<dbReference type="EMBL" id="MU150525">
    <property type="protein sequence ID" value="KAF9455781.1"/>
    <property type="molecule type" value="Genomic_DNA"/>
</dbReference>
<feature type="compositionally biased region" description="Basic and acidic residues" evidence="2">
    <location>
        <begin position="346"/>
        <end position="392"/>
    </location>
</feature>
<feature type="compositionally biased region" description="Basic and acidic residues" evidence="2">
    <location>
        <begin position="984"/>
        <end position="1044"/>
    </location>
</feature>
<dbReference type="PANTHER" id="PTHR33331">
    <property type="entry name" value="COILED-COIL DOMAIN-CONTAINING PROTEIN 162"/>
    <property type="match status" value="1"/>
</dbReference>
<feature type="compositionally biased region" description="Pro residues" evidence="2">
    <location>
        <begin position="155"/>
        <end position="166"/>
    </location>
</feature>
<proteinExistence type="predicted"/>
<dbReference type="PANTHER" id="PTHR33331:SF13">
    <property type="entry name" value="COILED-COIL DOMAIN CONTAINING 162"/>
    <property type="match status" value="1"/>
</dbReference>
<feature type="compositionally biased region" description="Basic and acidic residues" evidence="2">
    <location>
        <begin position="172"/>
        <end position="199"/>
    </location>
</feature>
<name>A0A9P6C832_9AGAR</name>
<evidence type="ECO:0000313" key="4">
    <source>
        <dbReference type="Proteomes" id="UP000807353"/>
    </source>
</evidence>
<feature type="compositionally biased region" description="Polar residues" evidence="2">
    <location>
        <begin position="546"/>
        <end position="557"/>
    </location>
</feature>
<feature type="compositionally biased region" description="Low complexity" evidence="2">
    <location>
        <begin position="600"/>
        <end position="613"/>
    </location>
</feature>
<feature type="compositionally biased region" description="Low complexity" evidence="2">
    <location>
        <begin position="1128"/>
        <end position="1139"/>
    </location>
</feature>
<sequence length="1317" mass="153189">MSAVTSQAPSTISSSTKPHELDIEPDEQWKTNLRTRIEEGLKSMVQDAKDNMAAELRRAPVGAEERERLTQEYTDAMTNIRKLAAEAFQTELERERQERRWASGQAMLPQWSQALMEEQQDIMDRIKKSSSNAKLPAPVSDVRPPIIVPKSTPREIPPPMSYPIPELPAELQKGREEKERREREQRERERERERDRDRPPLPVHTSRRGSDTHVSEYSQTFRHATYNLLPGGLYNEPLLDNEFTDEPEELLRPPERYRSVSDRPPIHDRAAEAPVSRSIERQPRSLSDRHTTHSPPKPIPEVWKPAITPEDDARMSKPFPLGRRGSTASIRSTGSGGIRPSIAEAIPERADDMIEITQQREKERERVQGVEQERGMDKIRERERSMSTRNEGRQSVTNDHSQRYDDTAAYGRASTRPPDHHSGIYGPPPRPVRHQTSFSAEEREYASYAPHPAPQRPLAPRTSFNNDERPYLLGIGPYPAPSPARPISHKPSFTNDDHDRYHDPPPSRPYPTPPSSASRGVSRDYGYQDGYDPRADNSYRDREPRSNTWKVAQQMPDSPSLYRRSSESRPMGREPSFRSWPDAGQAEDSYSTYEYPAPTSSIPISRSRQSPISDDVGHNWKGWAEQPPARPREYRYEQEYQRPPYSPEGRPSGPRSPPSSYQGHRDATYHNFGGRSMHEEREEYFENDSGTSRYYRETRTEPRRREQSRRGTVETFETSRQEEGDAESDAEREAELGEESDAEVQARAEAEKRREDEVARKEEEARKKEEEAERKEEEVRRKEEETRKKEEEMRRKEEEAKRKEEETRKKAEIAEQKALDAKKKEEEARRKEEEARRKEEEAERKEAETKRKEKEIRKKEQEVRRKEVEAKRMENEAKIKEEETKRREADALRKETEAKKKEEDARKREAAAKQKSAEAAQKEKETQKKEDEIRAREEELRRREEELARREEESNRKETERKQREEEASIREAQRLQAEFDEEEKVKAADRRREEERNRREFERRREDDRRRADEDRLKMQQQEEFRKREEEIRRRADERKRQDSVGAESAWAPQSSQQQNPLPRSGPQRNGAGSSPSTERNGPSTSSWSSSSSAAWGSSTTKASTASSSVPPVRSAASAPPPPAPKPRAGSTGSSFPTSPSPNPSVGDTTEEEEWQNRQNDYSWRQQEKFREEQAAIEAARLRMGKGKILSKEEVLKVFARHEQQWESLKVTSELRWRNFPWPMIQPPSTPEDIAYRDIEAYIQSPHYPEGDKAKASKDRIREQLRNWHPDRFDTKYLPKVIDEEKAVVKEGAGSVVRILNELLQRINAPGRSMWD</sequence>
<evidence type="ECO:0000256" key="1">
    <source>
        <dbReference type="SAM" id="Coils"/>
    </source>
</evidence>
<gene>
    <name evidence="3" type="ORF">BDZ94DRAFT_1277327</name>
</gene>
<feature type="compositionally biased region" description="Basic and acidic residues" evidence="2">
    <location>
        <begin position="495"/>
        <end position="505"/>
    </location>
</feature>
<dbReference type="InterPro" id="IPR040401">
    <property type="entry name" value="CCDC162"/>
</dbReference>
<feature type="compositionally biased region" description="Basic and acidic residues" evidence="2">
    <location>
        <begin position="744"/>
        <end position="974"/>
    </location>
</feature>
<feature type="compositionally biased region" description="Basic and acidic residues" evidence="2">
    <location>
        <begin position="694"/>
        <end position="735"/>
    </location>
</feature>
<feature type="compositionally biased region" description="Basic and acidic residues" evidence="2">
    <location>
        <begin position="531"/>
        <end position="545"/>
    </location>
</feature>
<organism evidence="3 4">
    <name type="scientific">Collybia nuda</name>
    <dbReference type="NCBI Taxonomy" id="64659"/>
    <lineage>
        <taxon>Eukaryota</taxon>
        <taxon>Fungi</taxon>
        <taxon>Dikarya</taxon>
        <taxon>Basidiomycota</taxon>
        <taxon>Agaricomycotina</taxon>
        <taxon>Agaricomycetes</taxon>
        <taxon>Agaricomycetidae</taxon>
        <taxon>Agaricales</taxon>
        <taxon>Tricholomatineae</taxon>
        <taxon>Clitocybaceae</taxon>
        <taxon>Collybia</taxon>
    </lineage>
</organism>
<feature type="compositionally biased region" description="Basic and acidic residues" evidence="2">
    <location>
        <begin position="564"/>
        <end position="576"/>
    </location>
</feature>
<feature type="compositionally biased region" description="Basic and acidic residues" evidence="2">
    <location>
        <begin position="249"/>
        <end position="271"/>
    </location>
</feature>
<accession>A0A9P6C832</accession>
<evidence type="ECO:0000256" key="2">
    <source>
        <dbReference type="SAM" id="MobiDB-lite"/>
    </source>
</evidence>
<dbReference type="OrthoDB" id="412109at2759"/>
<feature type="coiled-coil region" evidence="1">
    <location>
        <begin position="66"/>
        <end position="100"/>
    </location>
</feature>
<feature type="compositionally biased region" description="Basic and acidic residues" evidence="2">
    <location>
        <begin position="278"/>
        <end position="291"/>
    </location>
</feature>
<feature type="compositionally biased region" description="Basic and acidic residues" evidence="2">
    <location>
        <begin position="630"/>
        <end position="640"/>
    </location>
</feature>